<comment type="caution">
    <text evidence="2">The sequence shown here is derived from an EMBL/GenBank/DDBJ whole genome shotgun (WGS) entry which is preliminary data.</text>
</comment>
<dbReference type="EMBL" id="AJLR01000045">
    <property type="protein sequence ID" value="EKN67687.1"/>
    <property type="molecule type" value="Genomic_DNA"/>
</dbReference>
<reference evidence="2 3" key="1">
    <citation type="journal article" date="2012" name="Front. Microbiol.">
        <title>Redundancy and modularity in membrane-associated dissimilatory nitrate reduction in Bacillus.</title>
        <authorList>
            <person name="Heylen K."/>
            <person name="Keltjens J."/>
        </authorList>
    </citation>
    <scope>NUCLEOTIDE SEQUENCE [LARGE SCALE GENOMIC DNA]</scope>
    <source>
        <strain evidence="2 3">LMG 9581</strain>
    </source>
</reference>
<proteinExistence type="predicted"/>
<dbReference type="AlphaFoldDB" id="K6D5A8"/>
<keyword evidence="3" id="KW-1185">Reference proteome</keyword>
<evidence type="ECO:0000313" key="3">
    <source>
        <dbReference type="Proteomes" id="UP000006315"/>
    </source>
</evidence>
<evidence type="ECO:0000313" key="2">
    <source>
        <dbReference type="EMBL" id="EKN67687.1"/>
    </source>
</evidence>
<accession>K6D5A8</accession>
<sequence length="61" mass="7086">MLITSKKLYINGLAYALVLGKKFYTQRGTFLIIPIHLMVSILYFITDFIFKLKHSARSFIS</sequence>
<keyword evidence="1" id="KW-0472">Membrane</keyword>
<dbReference type="PATRIC" id="fig|1131731.3.peg.1545"/>
<protein>
    <submittedName>
        <fullName evidence="2">Uncharacterized protein</fullName>
    </submittedName>
</protein>
<keyword evidence="1" id="KW-1133">Transmembrane helix</keyword>
<evidence type="ECO:0000256" key="1">
    <source>
        <dbReference type="SAM" id="Phobius"/>
    </source>
</evidence>
<keyword evidence="1" id="KW-0812">Transmembrane</keyword>
<dbReference type="Proteomes" id="UP000006315">
    <property type="component" value="Unassembled WGS sequence"/>
</dbReference>
<gene>
    <name evidence="2" type="ORF">BAZO_07394</name>
</gene>
<name>K6D5A8_SCHAZ</name>
<organism evidence="2 3">
    <name type="scientific">Schinkia azotoformans LMG 9581</name>
    <dbReference type="NCBI Taxonomy" id="1131731"/>
    <lineage>
        <taxon>Bacteria</taxon>
        <taxon>Bacillati</taxon>
        <taxon>Bacillota</taxon>
        <taxon>Bacilli</taxon>
        <taxon>Bacillales</taxon>
        <taxon>Bacillaceae</taxon>
        <taxon>Calidifontibacillus/Schinkia group</taxon>
        <taxon>Schinkia</taxon>
    </lineage>
</organism>
<feature type="transmembrane region" description="Helical" evidence="1">
    <location>
        <begin position="29"/>
        <end position="50"/>
    </location>
</feature>